<evidence type="ECO:0000313" key="3">
    <source>
        <dbReference type="Proteomes" id="UP001319104"/>
    </source>
</evidence>
<comment type="caution">
    <text evidence="2">The sequence shown here is derived from an EMBL/GenBank/DDBJ whole genome shotgun (WGS) entry which is preliminary data.</text>
</comment>
<gene>
    <name evidence="2" type="ORF">KI659_00055</name>
</gene>
<protein>
    <recommendedName>
        <fullName evidence="4">Clindamycin resistance transfer factor BtgB</fullName>
    </recommendedName>
</protein>
<name>A0AAP2G2V3_9BACT</name>
<feature type="region of interest" description="Disordered" evidence="1">
    <location>
        <begin position="229"/>
        <end position="248"/>
    </location>
</feature>
<dbReference type="EMBL" id="JAHCMY010000001">
    <property type="protein sequence ID" value="MBS9522396.1"/>
    <property type="molecule type" value="Genomic_DNA"/>
</dbReference>
<evidence type="ECO:0000256" key="1">
    <source>
        <dbReference type="SAM" id="MobiDB-lite"/>
    </source>
</evidence>
<dbReference type="RefSeq" id="WP_213943300.1">
    <property type="nucleotide sequence ID" value="NZ_JAHCMY010000001.1"/>
</dbReference>
<dbReference type="AlphaFoldDB" id="A0AAP2G2V3"/>
<proteinExistence type="predicted"/>
<dbReference type="Proteomes" id="UP001319104">
    <property type="component" value="Unassembled WGS sequence"/>
</dbReference>
<evidence type="ECO:0008006" key="4">
    <source>
        <dbReference type="Google" id="ProtNLM"/>
    </source>
</evidence>
<accession>A0AAP2G2V3</accession>
<dbReference type="Pfam" id="PF18976">
    <property type="entry name" value="DUF5712"/>
    <property type="match status" value="1"/>
</dbReference>
<reference evidence="2 3" key="1">
    <citation type="submission" date="2021-05" db="EMBL/GenBank/DDBJ databases">
        <authorList>
            <person name="Zhang Z.D."/>
            <person name="Osman G."/>
        </authorList>
    </citation>
    <scope>NUCLEOTIDE SEQUENCE [LARGE SCALE GENOMIC DNA]</scope>
    <source>
        <strain evidence="2 3">KCTC 32217</strain>
    </source>
</reference>
<sequence>MNVSFGSTVFGTKADKKGSCMKLAFYLEKENEGKGENEKRHFFSHSSDQVSVEEVIKSIDANKRKLGKKDSKYFLLNISPSQKELRFISKGQEEKFLMAYTRNLMNKYAENFRKGLQGEDLMYFAKFEENRYDKKTKEPKPGLNYHVHVIISRRDLQQRYKLSPVTNHINSKKGVIRGGFNRNNFRQASQELFDQMTGYSRKVEDSFNFQNEARKQRVADWLENKREAEAKEKEAVNKTPDLNPSSPEAPSMLWNLLLPTVDQDSFYEFDEEEMIRKKKKKRDIGR</sequence>
<dbReference type="InterPro" id="IPR043766">
    <property type="entry name" value="BfmA-like"/>
</dbReference>
<evidence type="ECO:0000313" key="2">
    <source>
        <dbReference type="EMBL" id="MBS9522396.1"/>
    </source>
</evidence>
<organism evidence="2 3">
    <name type="scientific">Litoribacter ruber</name>
    <dbReference type="NCBI Taxonomy" id="702568"/>
    <lineage>
        <taxon>Bacteria</taxon>
        <taxon>Pseudomonadati</taxon>
        <taxon>Bacteroidota</taxon>
        <taxon>Cytophagia</taxon>
        <taxon>Cytophagales</taxon>
        <taxon>Cyclobacteriaceae</taxon>
        <taxon>Litoribacter</taxon>
    </lineage>
</organism>
<keyword evidence="3" id="KW-1185">Reference proteome</keyword>